<dbReference type="Pfam" id="PF00440">
    <property type="entry name" value="TetR_N"/>
    <property type="match status" value="1"/>
</dbReference>
<dbReference type="Pfam" id="PF16925">
    <property type="entry name" value="TetR_C_13"/>
    <property type="match status" value="1"/>
</dbReference>
<dbReference type="SUPFAM" id="SSF48498">
    <property type="entry name" value="Tetracyclin repressor-like, C-terminal domain"/>
    <property type="match status" value="1"/>
</dbReference>
<feature type="domain" description="HTH tetR-type" evidence="5">
    <location>
        <begin position="8"/>
        <end position="68"/>
    </location>
</feature>
<accession>L0DEE9</accession>
<evidence type="ECO:0000313" key="6">
    <source>
        <dbReference type="EMBL" id="AGA27031.1"/>
    </source>
</evidence>
<dbReference type="InterPro" id="IPR011075">
    <property type="entry name" value="TetR_C"/>
</dbReference>
<dbReference type="EMBL" id="CP003364">
    <property type="protein sequence ID" value="AGA27031.1"/>
    <property type="molecule type" value="Genomic_DNA"/>
</dbReference>
<dbReference type="RefSeq" id="WP_015246183.1">
    <property type="nucleotide sequence ID" value="NC_019892.1"/>
</dbReference>
<dbReference type="InterPro" id="IPR023772">
    <property type="entry name" value="DNA-bd_HTH_TetR-type_CS"/>
</dbReference>
<dbReference type="Gene3D" id="1.10.10.60">
    <property type="entry name" value="Homeodomain-like"/>
    <property type="match status" value="1"/>
</dbReference>
<evidence type="ECO:0000256" key="3">
    <source>
        <dbReference type="ARBA" id="ARBA00023163"/>
    </source>
</evidence>
<feature type="DNA-binding region" description="H-T-H motif" evidence="4">
    <location>
        <begin position="31"/>
        <end position="50"/>
    </location>
</feature>
<dbReference type="STRING" id="886293.Sinac_2735"/>
<dbReference type="Proteomes" id="UP000010798">
    <property type="component" value="Chromosome"/>
</dbReference>
<dbReference type="PRINTS" id="PR00455">
    <property type="entry name" value="HTHTETR"/>
</dbReference>
<dbReference type="PROSITE" id="PS01081">
    <property type="entry name" value="HTH_TETR_1"/>
    <property type="match status" value="1"/>
</dbReference>
<dbReference type="SUPFAM" id="SSF46689">
    <property type="entry name" value="Homeodomain-like"/>
    <property type="match status" value="1"/>
</dbReference>
<dbReference type="HOGENOM" id="CLU_069356_28_0_0"/>
<keyword evidence="7" id="KW-1185">Reference proteome</keyword>
<evidence type="ECO:0000313" key="7">
    <source>
        <dbReference type="Proteomes" id="UP000010798"/>
    </source>
</evidence>
<dbReference type="PANTHER" id="PTHR47506">
    <property type="entry name" value="TRANSCRIPTIONAL REGULATORY PROTEIN"/>
    <property type="match status" value="1"/>
</dbReference>
<sequence>MPPGRPRVFDLEEALERALEVFWRKGYEGTSLQDLTEAMGINRPSLYAAFGNKEDLFRKALDRYVEGPGSFVRESLCEPTARAVVERLLNGAALMQTSPCRPHGCLVVQSALVGGAAADPIRQELVSLRSAVETALRRRLERASAEGDLPPDADPADLARYVATITHGMAVQAAGGASLEELQRVVLIALRTWPS</sequence>
<gene>
    <name evidence="6" type="ordered locus">Sinac_2735</name>
</gene>
<dbReference type="AlphaFoldDB" id="L0DEE9"/>
<evidence type="ECO:0000256" key="1">
    <source>
        <dbReference type="ARBA" id="ARBA00023015"/>
    </source>
</evidence>
<keyword evidence="3" id="KW-0804">Transcription</keyword>
<dbReference type="InterPro" id="IPR036271">
    <property type="entry name" value="Tet_transcr_reg_TetR-rel_C_sf"/>
</dbReference>
<evidence type="ECO:0000256" key="2">
    <source>
        <dbReference type="ARBA" id="ARBA00023125"/>
    </source>
</evidence>
<proteinExistence type="predicted"/>
<dbReference type="OrthoDB" id="113732at2"/>
<dbReference type="KEGG" id="saci:Sinac_2735"/>
<protein>
    <submittedName>
        <fullName evidence="6">Transcriptional regulator</fullName>
    </submittedName>
</protein>
<dbReference type="InterPro" id="IPR009057">
    <property type="entry name" value="Homeodomain-like_sf"/>
</dbReference>
<organism evidence="6 7">
    <name type="scientific">Singulisphaera acidiphila (strain ATCC BAA-1392 / DSM 18658 / VKM B-2454 / MOB10)</name>
    <dbReference type="NCBI Taxonomy" id="886293"/>
    <lineage>
        <taxon>Bacteria</taxon>
        <taxon>Pseudomonadati</taxon>
        <taxon>Planctomycetota</taxon>
        <taxon>Planctomycetia</taxon>
        <taxon>Isosphaerales</taxon>
        <taxon>Isosphaeraceae</taxon>
        <taxon>Singulisphaera</taxon>
    </lineage>
</organism>
<evidence type="ECO:0000256" key="4">
    <source>
        <dbReference type="PROSITE-ProRule" id="PRU00335"/>
    </source>
</evidence>
<dbReference type="PROSITE" id="PS50977">
    <property type="entry name" value="HTH_TETR_2"/>
    <property type="match status" value="1"/>
</dbReference>
<dbReference type="Gene3D" id="1.10.357.10">
    <property type="entry name" value="Tetracycline Repressor, domain 2"/>
    <property type="match status" value="1"/>
</dbReference>
<evidence type="ECO:0000259" key="5">
    <source>
        <dbReference type="PROSITE" id="PS50977"/>
    </source>
</evidence>
<keyword evidence="2 4" id="KW-0238">DNA-binding</keyword>
<dbReference type="PANTHER" id="PTHR47506:SF1">
    <property type="entry name" value="HTH-TYPE TRANSCRIPTIONAL REGULATOR YJDC"/>
    <property type="match status" value="1"/>
</dbReference>
<name>L0DEE9_SINAD</name>
<dbReference type="GO" id="GO:0003677">
    <property type="term" value="F:DNA binding"/>
    <property type="evidence" value="ECO:0007669"/>
    <property type="project" value="UniProtKB-UniRule"/>
</dbReference>
<dbReference type="eggNOG" id="COG1309">
    <property type="taxonomic scope" value="Bacteria"/>
</dbReference>
<keyword evidence="1" id="KW-0805">Transcription regulation</keyword>
<reference evidence="6 7" key="1">
    <citation type="submission" date="2012-02" db="EMBL/GenBank/DDBJ databases">
        <title>Complete sequence of chromosome of Singulisphaera acidiphila DSM 18658.</title>
        <authorList>
            <consortium name="US DOE Joint Genome Institute (JGI-PGF)"/>
            <person name="Lucas S."/>
            <person name="Copeland A."/>
            <person name="Lapidus A."/>
            <person name="Glavina del Rio T."/>
            <person name="Dalin E."/>
            <person name="Tice H."/>
            <person name="Bruce D."/>
            <person name="Goodwin L."/>
            <person name="Pitluck S."/>
            <person name="Peters L."/>
            <person name="Ovchinnikova G."/>
            <person name="Chertkov O."/>
            <person name="Kyrpides N."/>
            <person name="Mavromatis K."/>
            <person name="Ivanova N."/>
            <person name="Brettin T."/>
            <person name="Detter J.C."/>
            <person name="Han C."/>
            <person name="Larimer F."/>
            <person name="Land M."/>
            <person name="Hauser L."/>
            <person name="Markowitz V."/>
            <person name="Cheng J.-F."/>
            <person name="Hugenholtz P."/>
            <person name="Woyke T."/>
            <person name="Wu D."/>
            <person name="Tindall B."/>
            <person name="Pomrenke H."/>
            <person name="Brambilla E."/>
            <person name="Klenk H.-P."/>
            <person name="Eisen J.A."/>
        </authorList>
    </citation>
    <scope>NUCLEOTIDE SEQUENCE [LARGE SCALE GENOMIC DNA]</scope>
    <source>
        <strain evidence="7">ATCC BAA-1392 / DSM 18658 / VKM B-2454 / MOB10</strain>
    </source>
</reference>
<dbReference type="InterPro" id="IPR001647">
    <property type="entry name" value="HTH_TetR"/>
</dbReference>